<feature type="domain" description="Helix-hairpin-helix DNA-binding motif class 1" evidence="3">
    <location>
        <begin position="60"/>
        <end position="79"/>
    </location>
</feature>
<dbReference type="RefSeq" id="WP_184039729.1">
    <property type="nucleotide sequence ID" value="NZ_JACHHY010000015.1"/>
</dbReference>
<dbReference type="InterPro" id="IPR010994">
    <property type="entry name" value="RuvA_2-like"/>
</dbReference>
<gene>
    <name evidence="4" type="ORF">HNQ59_002531</name>
</gene>
<feature type="domain" description="Helix-hairpin-helix DNA-binding motif class 1" evidence="3">
    <location>
        <begin position="30"/>
        <end position="49"/>
    </location>
</feature>
<dbReference type="InterPro" id="IPR004509">
    <property type="entry name" value="Competence_ComEA_HhH"/>
</dbReference>
<comment type="caution">
    <text evidence="4">The sequence shown here is derived from an EMBL/GenBank/DDBJ whole genome shotgun (WGS) entry which is preliminary data.</text>
</comment>
<dbReference type="GO" id="GO:0003677">
    <property type="term" value="F:DNA binding"/>
    <property type="evidence" value="ECO:0007669"/>
    <property type="project" value="InterPro"/>
</dbReference>
<evidence type="ECO:0000313" key="5">
    <source>
        <dbReference type="Proteomes" id="UP000575898"/>
    </source>
</evidence>
<evidence type="ECO:0000256" key="1">
    <source>
        <dbReference type="SAM" id="MobiDB-lite"/>
    </source>
</evidence>
<evidence type="ECO:0000313" key="4">
    <source>
        <dbReference type="EMBL" id="MBB5019233.1"/>
    </source>
</evidence>
<sequence length="112" mass="11695">MKSVLIALLTWLAMMAGAWAAVDLNAASQQQLEALPGIGPAKAKAIIEYRTKNGPFKAPEDVMKVSGIKQGTFDKIKGELTVGGKGPAPAAKPAEAKAGAKPAEPKKEEKKK</sequence>
<dbReference type="NCBIfam" id="TIGR00426">
    <property type="entry name" value="competence protein ComEA helix-hairpin-helix repeat region"/>
    <property type="match status" value="1"/>
</dbReference>
<feature type="region of interest" description="Disordered" evidence="1">
    <location>
        <begin position="79"/>
        <end position="112"/>
    </location>
</feature>
<dbReference type="GO" id="GO:0006281">
    <property type="term" value="P:DNA repair"/>
    <property type="evidence" value="ECO:0007669"/>
    <property type="project" value="InterPro"/>
</dbReference>
<organism evidence="4 5">
    <name type="scientific">Chitinivorax tropicus</name>
    <dbReference type="NCBI Taxonomy" id="714531"/>
    <lineage>
        <taxon>Bacteria</taxon>
        <taxon>Pseudomonadati</taxon>
        <taxon>Pseudomonadota</taxon>
        <taxon>Betaproteobacteria</taxon>
        <taxon>Chitinivorax</taxon>
    </lineage>
</organism>
<dbReference type="EMBL" id="JACHHY010000015">
    <property type="protein sequence ID" value="MBB5019233.1"/>
    <property type="molecule type" value="Genomic_DNA"/>
</dbReference>
<keyword evidence="2" id="KW-0732">Signal</keyword>
<dbReference type="GO" id="GO:0015628">
    <property type="term" value="P:protein secretion by the type II secretion system"/>
    <property type="evidence" value="ECO:0007669"/>
    <property type="project" value="TreeGrafter"/>
</dbReference>
<feature type="chain" id="PRO_5032629169" evidence="2">
    <location>
        <begin position="21"/>
        <end position="112"/>
    </location>
</feature>
<dbReference type="Gene3D" id="1.10.150.280">
    <property type="entry name" value="AF1531-like domain"/>
    <property type="match status" value="1"/>
</dbReference>
<feature type="signal peptide" evidence="2">
    <location>
        <begin position="1"/>
        <end position="20"/>
    </location>
</feature>
<dbReference type="PANTHER" id="PTHR21180">
    <property type="entry name" value="ENDONUCLEASE/EXONUCLEASE/PHOSPHATASE FAMILY DOMAIN-CONTAINING PROTEIN 1"/>
    <property type="match status" value="1"/>
</dbReference>
<dbReference type="InterPro" id="IPR051675">
    <property type="entry name" value="Endo/Exo/Phosphatase_dom_1"/>
</dbReference>
<dbReference type="SUPFAM" id="SSF47781">
    <property type="entry name" value="RuvA domain 2-like"/>
    <property type="match status" value="1"/>
</dbReference>
<accession>A0A840MSH2</accession>
<reference evidence="4 5" key="1">
    <citation type="submission" date="2020-08" db="EMBL/GenBank/DDBJ databases">
        <title>Genomic Encyclopedia of Type Strains, Phase IV (KMG-IV): sequencing the most valuable type-strain genomes for metagenomic binning, comparative biology and taxonomic classification.</title>
        <authorList>
            <person name="Goeker M."/>
        </authorList>
    </citation>
    <scope>NUCLEOTIDE SEQUENCE [LARGE SCALE GENOMIC DNA]</scope>
    <source>
        <strain evidence="4 5">DSM 27165</strain>
    </source>
</reference>
<dbReference type="AlphaFoldDB" id="A0A840MSH2"/>
<dbReference type="Proteomes" id="UP000575898">
    <property type="component" value="Unassembled WGS sequence"/>
</dbReference>
<feature type="compositionally biased region" description="Basic and acidic residues" evidence="1">
    <location>
        <begin position="103"/>
        <end position="112"/>
    </location>
</feature>
<name>A0A840MSH2_9PROT</name>
<dbReference type="SMART" id="SM00278">
    <property type="entry name" value="HhH1"/>
    <property type="match status" value="2"/>
</dbReference>
<dbReference type="InterPro" id="IPR003583">
    <property type="entry name" value="Hlx-hairpin-Hlx_DNA-bd_motif"/>
</dbReference>
<evidence type="ECO:0000259" key="3">
    <source>
        <dbReference type="SMART" id="SM00278"/>
    </source>
</evidence>
<dbReference type="GO" id="GO:0015627">
    <property type="term" value="C:type II protein secretion system complex"/>
    <property type="evidence" value="ECO:0007669"/>
    <property type="project" value="TreeGrafter"/>
</dbReference>
<evidence type="ECO:0000256" key="2">
    <source>
        <dbReference type="SAM" id="SignalP"/>
    </source>
</evidence>
<feature type="compositionally biased region" description="Low complexity" evidence="1">
    <location>
        <begin position="87"/>
        <end position="102"/>
    </location>
</feature>
<keyword evidence="5" id="KW-1185">Reference proteome</keyword>
<proteinExistence type="predicted"/>
<protein>
    <submittedName>
        <fullName evidence="4">Competence protein ComEA</fullName>
    </submittedName>
</protein>
<dbReference type="PANTHER" id="PTHR21180:SF32">
    <property type="entry name" value="ENDONUCLEASE_EXONUCLEASE_PHOSPHATASE FAMILY DOMAIN-CONTAINING PROTEIN 1"/>
    <property type="match status" value="1"/>
</dbReference>
<dbReference type="Pfam" id="PF12836">
    <property type="entry name" value="HHH_3"/>
    <property type="match status" value="1"/>
</dbReference>